<sequence length="24" mass="2708">MSLEVHIEKKLNGFTLRSDFTAGN</sequence>
<feature type="non-terminal residue" evidence="1">
    <location>
        <position position="24"/>
    </location>
</feature>
<name>K1SZF8_9ZZZZ</name>
<proteinExistence type="predicted"/>
<comment type="caution">
    <text evidence="1">The sequence shown here is derived from an EMBL/GenBank/DDBJ whole genome shotgun (WGS) entry which is preliminary data.</text>
</comment>
<dbReference type="EMBL" id="AJWZ01006663">
    <property type="protein sequence ID" value="EKC59140.1"/>
    <property type="molecule type" value="Genomic_DNA"/>
</dbReference>
<organism evidence="1">
    <name type="scientific">human gut metagenome</name>
    <dbReference type="NCBI Taxonomy" id="408170"/>
    <lineage>
        <taxon>unclassified sequences</taxon>
        <taxon>metagenomes</taxon>
        <taxon>organismal metagenomes</taxon>
    </lineage>
</organism>
<evidence type="ECO:0000313" key="1">
    <source>
        <dbReference type="EMBL" id="EKC59140.1"/>
    </source>
</evidence>
<accession>K1SZF8</accession>
<protein>
    <submittedName>
        <fullName evidence="1">Uncharacterized protein</fullName>
    </submittedName>
</protein>
<dbReference type="AlphaFoldDB" id="K1SZF8"/>
<reference evidence="1" key="1">
    <citation type="journal article" date="2013" name="Environ. Microbiol.">
        <title>Microbiota from the distal guts of lean and obese adolescents exhibit partial functional redundancy besides clear differences in community structure.</title>
        <authorList>
            <person name="Ferrer M."/>
            <person name="Ruiz A."/>
            <person name="Lanza F."/>
            <person name="Haange S.B."/>
            <person name="Oberbach A."/>
            <person name="Till H."/>
            <person name="Bargiela R."/>
            <person name="Campoy C."/>
            <person name="Segura M.T."/>
            <person name="Richter M."/>
            <person name="von Bergen M."/>
            <person name="Seifert J."/>
            <person name="Suarez A."/>
        </authorList>
    </citation>
    <scope>NUCLEOTIDE SEQUENCE</scope>
</reference>
<gene>
    <name evidence="1" type="ORF">OBE_09648</name>
</gene>